<dbReference type="AlphaFoldDB" id="A0A8S1QIX7"/>
<keyword evidence="2" id="KW-1185">Reference proteome</keyword>
<evidence type="ECO:0000313" key="1">
    <source>
        <dbReference type="EMBL" id="CAD8115296.1"/>
    </source>
</evidence>
<comment type="caution">
    <text evidence="1">The sequence shown here is derived from an EMBL/GenBank/DDBJ whole genome shotgun (WGS) entry which is preliminary data.</text>
</comment>
<sequence length="183" mass="21138">MGISFCKIDNSSNIHTIEIENSNSQRISAVQKPNSQLGKINLQEISSVDSVQTSSKSERQCLKCKNVISFTFVETQCKKNCQFHQICMENHLKNLIESGKPMIKCACGTKINTNFLRQSSIPGKMNLLTRLFEQQLDYILQSSSQIRRDEEVQNYVKENRLSKELYDYFLIDQNLLIYEETPQ</sequence>
<reference evidence="1" key="1">
    <citation type="submission" date="2021-01" db="EMBL/GenBank/DDBJ databases">
        <authorList>
            <consortium name="Genoscope - CEA"/>
            <person name="William W."/>
        </authorList>
    </citation>
    <scope>NUCLEOTIDE SEQUENCE</scope>
</reference>
<protein>
    <submittedName>
        <fullName evidence="1">Uncharacterized protein</fullName>
    </submittedName>
</protein>
<proteinExistence type="predicted"/>
<evidence type="ECO:0000313" key="2">
    <source>
        <dbReference type="Proteomes" id="UP000688137"/>
    </source>
</evidence>
<accession>A0A8S1QIX7</accession>
<dbReference type="EMBL" id="CAJJDM010000170">
    <property type="protein sequence ID" value="CAD8115296.1"/>
    <property type="molecule type" value="Genomic_DNA"/>
</dbReference>
<gene>
    <name evidence="1" type="ORF">PPRIM_AZ9-3.1.T1630083</name>
</gene>
<name>A0A8S1QIX7_PARPR</name>
<dbReference type="Proteomes" id="UP000688137">
    <property type="component" value="Unassembled WGS sequence"/>
</dbReference>
<organism evidence="1 2">
    <name type="scientific">Paramecium primaurelia</name>
    <dbReference type="NCBI Taxonomy" id="5886"/>
    <lineage>
        <taxon>Eukaryota</taxon>
        <taxon>Sar</taxon>
        <taxon>Alveolata</taxon>
        <taxon>Ciliophora</taxon>
        <taxon>Intramacronucleata</taxon>
        <taxon>Oligohymenophorea</taxon>
        <taxon>Peniculida</taxon>
        <taxon>Parameciidae</taxon>
        <taxon>Paramecium</taxon>
    </lineage>
</organism>